<gene>
    <name evidence="5" type="ORF">MM415A01989_0011</name>
    <name evidence="6" type="ORF">MM415B02097_0012</name>
    <name evidence="7" type="ORF">TM448B01137_0016</name>
</gene>
<dbReference type="AlphaFoldDB" id="A0A6M3K164"/>
<dbReference type="InterPro" id="IPR014883">
    <property type="entry name" value="VRR_NUC"/>
</dbReference>
<evidence type="ECO:0000313" key="6">
    <source>
        <dbReference type="EMBL" id="QJA86338.1"/>
    </source>
</evidence>
<evidence type="ECO:0000313" key="5">
    <source>
        <dbReference type="EMBL" id="QJA74505.1"/>
    </source>
</evidence>
<keyword evidence="2" id="KW-0540">Nuclease</keyword>
<sequence length="106" mass="11997">MKESPFTRTKIRPYLESLGARVIKYHGSAMNEAGVSDLLVCLKGQFIALEIKMEGKKPRPNQIAFIESIIKAGGKAGVVYSDTWREDVDRLIHIDRIRGSEYDRCI</sequence>
<name>A0A6M3K164_9ZZZZ</name>
<accession>A0A6M3K164</accession>
<reference evidence="5" key="1">
    <citation type="submission" date="2020-03" db="EMBL/GenBank/DDBJ databases">
        <title>The deep terrestrial virosphere.</title>
        <authorList>
            <person name="Holmfeldt K."/>
            <person name="Nilsson E."/>
            <person name="Simone D."/>
            <person name="Lopez-Fernandez M."/>
            <person name="Wu X."/>
            <person name="de Brujin I."/>
            <person name="Lundin D."/>
            <person name="Andersson A."/>
            <person name="Bertilsson S."/>
            <person name="Dopson M."/>
        </authorList>
    </citation>
    <scope>NUCLEOTIDE SEQUENCE</scope>
    <source>
        <strain evidence="5">MM415A01989</strain>
        <strain evidence="6">MM415B02097</strain>
        <strain evidence="7">TM448B01137</strain>
    </source>
</reference>
<keyword evidence="3" id="KW-0378">Hydrolase</keyword>
<evidence type="ECO:0000256" key="1">
    <source>
        <dbReference type="ARBA" id="ARBA00001946"/>
    </source>
</evidence>
<evidence type="ECO:0000256" key="2">
    <source>
        <dbReference type="ARBA" id="ARBA00022722"/>
    </source>
</evidence>
<dbReference type="GO" id="GO:0003676">
    <property type="term" value="F:nucleic acid binding"/>
    <property type="evidence" value="ECO:0007669"/>
    <property type="project" value="InterPro"/>
</dbReference>
<dbReference type="GO" id="GO:0016788">
    <property type="term" value="F:hydrolase activity, acting on ester bonds"/>
    <property type="evidence" value="ECO:0007669"/>
    <property type="project" value="InterPro"/>
</dbReference>
<organism evidence="5">
    <name type="scientific">viral metagenome</name>
    <dbReference type="NCBI Taxonomy" id="1070528"/>
    <lineage>
        <taxon>unclassified sequences</taxon>
        <taxon>metagenomes</taxon>
        <taxon>organismal metagenomes</taxon>
    </lineage>
</organism>
<dbReference type="EMBL" id="MT144708">
    <property type="protein sequence ID" value="QJH97947.1"/>
    <property type="molecule type" value="Genomic_DNA"/>
</dbReference>
<comment type="cofactor">
    <cofactor evidence="1">
        <name>Mg(2+)</name>
        <dbReference type="ChEBI" id="CHEBI:18420"/>
    </cofactor>
</comment>
<feature type="domain" description="VRR-NUC" evidence="4">
    <location>
        <begin position="7"/>
        <end position="83"/>
    </location>
</feature>
<dbReference type="SMART" id="SM00990">
    <property type="entry name" value="VRR_NUC"/>
    <property type="match status" value="1"/>
</dbReference>
<evidence type="ECO:0000313" key="7">
    <source>
        <dbReference type="EMBL" id="QJH97947.1"/>
    </source>
</evidence>
<proteinExistence type="predicted"/>
<dbReference type="InterPro" id="IPR011335">
    <property type="entry name" value="Restrct_endonuc-II-like"/>
</dbReference>
<evidence type="ECO:0000259" key="4">
    <source>
        <dbReference type="SMART" id="SM00990"/>
    </source>
</evidence>
<dbReference type="EMBL" id="MT142102">
    <property type="protein sequence ID" value="QJA74505.1"/>
    <property type="molecule type" value="Genomic_DNA"/>
</dbReference>
<dbReference type="InterPro" id="IPR011856">
    <property type="entry name" value="tRNA_endonuc-like_dom_sf"/>
</dbReference>
<evidence type="ECO:0000256" key="3">
    <source>
        <dbReference type="ARBA" id="ARBA00022801"/>
    </source>
</evidence>
<dbReference type="EMBL" id="MT142629">
    <property type="protein sequence ID" value="QJA86338.1"/>
    <property type="molecule type" value="Genomic_DNA"/>
</dbReference>
<protein>
    <submittedName>
        <fullName evidence="5">Putative VRR-NUC domain-containing protein</fullName>
    </submittedName>
</protein>
<dbReference type="GO" id="GO:0004518">
    <property type="term" value="F:nuclease activity"/>
    <property type="evidence" value="ECO:0007669"/>
    <property type="project" value="UniProtKB-KW"/>
</dbReference>
<dbReference type="Gene3D" id="3.40.1350.10">
    <property type="match status" value="1"/>
</dbReference>
<dbReference type="SUPFAM" id="SSF52980">
    <property type="entry name" value="Restriction endonuclease-like"/>
    <property type="match status" value="1"/>
</dbReference>